<dbReference type="EnsemblMetazoa" id="GBRI043402-RA">
    <property type="protein sequence ID" value="GBRI043402-PA"/>
    <property type="gene ID" value="GBRI043402"/>
</dbReference>
<proteinExistence type="predicted"/>
<keyword evidence="1" id="KW-1133">Transmembrane helix</keyword>
<dbReference type="VEuPathDB" id="VectorBase:GBRI043402"/>
<reference evidence="3" key="1">
    <citation type="submission" date="2014-03" db="EMBL/GenBank/DDBJ databases">
        <authorList>
            <person name="Aksoy S."/>
            <person name="Warren W."/>
            <person name="Wilson R.K."/>
        </authorList>
    </citation>
    <scope>NUCLEOTIDE SEQUENCE [LARGE SCALE GENOMIC DNA]</scope>
    <source>
        <strain evidence="3">IAEA</strain>
    </source>
</reference>
<evidence type="ECO:0000256" key="1">
    <source>
        <dbReference type="SAM" id="Phobius"/>
    </source>
</evidence>
<protein>
    <submittedName>
        <fullName evidence="2">Uncharacterized protein</fullName>
    </submittedName>
</protein>
<accession>A0A1A9X3Z2</accession>
<dbReference type="Proteomes" id="UP000091820">
    <property type="component" value="Unassembled WGS sequence"/>
</dbReference>
<evidence type="ECO:0000313" key="2">
    <source>
        <dbReference type="EnsemblMetazoa" id="GBRI043402-PA"/>
    </source>
</evidence>
<dbReference type="AlphaFoldDB" id="A0A1A9X3Z2"/>
<name>A0A1A9X3Z2_9MUSC</name>
<evidence type="ECO:0000313" key="3">
    <source>
        <dbReference type="Proteomes" id="UP000091820"/>
    </source>
</evidence>
<keyword evidence="3" id="KW-1185">Reference proteome</keyword>
<organism evidence="2 3">
    <name type="scientific">Glossina brevipalpis</name>
    <dbReference type="NCBI Taxonomy" id="37001"/>
    <lineage>
        <taxon>Eukaryota</taxon>
        <taxon>Metazoa</taxon>
        <taxon>Ecdysozoa</taxon>
        <taxon>Arthropoda</taxon>
        <taxon>Hexapoda</taxon>
        <taxon>Insecta</taxon>
        <taxon>Pterygota</taxon>
        <taxon>Neoptera</taxon>
        <taxon>Endopterygota</taxon>
        <taxon>Diptera</taxon>
        <taxon>Brachycera</taxon>
        <taxon>Muscomorpha</taxon>
        <taxon>Hippoboscoidea</taxon>
        <taxon>Glossinidae</taxon>
        <taxon>Glossina</taxon>
    </lineage>
</organism>
<keyword evidence="1" id="KW-0812">Transmembrane</keyword>
<reference evidence="2" key="2">
    <citation type="submission" date="2020-05" db="UniProtKB">
        <authorList>
            <consortium name="EnsemblMetazoa"/>
        </authorList>
    </citation>
    <scope>IDENTIFICATION</scope>
    <source>
        <strain evidence="2">IAEA</strain>
    </source>
</reference>
<keyword evidence="1" id="KW-0472">Membrane</keyword>
<sequence>MERTLKVQCSEMRKSEKEDCIIIVKVAFSVPSFCYIIYPSLRCKKSPSRPIVLTKRLILCSEGCVRLGSLFDVLVVLKPQHKNVSCTSLRIESGTRFHPSSANSCCCSEFTAKQELAIENCMRKKIVFKNISNNNALST</sequence>
<feature type="transmembrane region" description="Helical" evidence="1">
    <location>
        <begin position="20"/>
        <end position="38"/>
    </location>
</feature>